<dbReference type="EMBL" id="LRQI01000021">
    <property type="protein sequence ID" value="KXA39875.1"/>
    <property type="molecule type" value="Genomic_DNA"/>
</dbReference>
<evidence type="ECO:0000256" key="1">
    <source>
        <dbReference type="SAM" id="Phobius"/>
    </source>
</evidence>
<reference evidence="2 3" key="1">
    <citation type="submission" date="2016-01" db="EMBL/GenBank/DDBJ databases">
        <authorList>
            <person name="Mitreva M."/>
            <person name="Pepin K.H."/>
            <person name="Mihindukulasuriya K.A."/>
            <person name="Fulton R."/>
            <person name="Fronick C."/>
            <person name="O'Laughlin M."/>
            <person name="Miner T."/>
            <person name="Herter B."/>
            <person name="Rosa B.A."/>
            <person name="Cordes M."/>
            <person name="Tomlinson C."/>
            <person name="Wollam A."/>
            <person name="Palsikar V.B."/>
            <person name="Mardis E.R."/>
            <person name="Wilson R.K."/>
        </authorList>
    </citation>
    <scope>NUCLEOTIDE SEQUENCE [LARGE SCALE GENOMIC DNA]</scope>
    <source>
        <strain evidence="2 3">MJR7738</strain>
    </source>
</reference>
<feature type="transmembrane region" description="Helical" evidence="1">
    <location>
        <begin position="178"/>
        <end position="198"/>
    </location>
</feature>
<dbReference type="RefSeq" id="WP_060795240.1">
    <property type="nucleotide sequence ID" value="NZ_KQ957368.1"/>
</dbReference>
<sequence length="214" mass="25078">MKHVTIDSIKNNSKYKIIHDGEKHYVIDLNRNKLTYIFPLLNYLLPHRLMEISDDAYFSLTTVQQSVESKVKNMMITLIGIVILFIYYRANVVDNFFLKHYPPFIIIALMVLIFIIKWLIDKRKRQRLNIEQIETEKRAYIFSEIFTMVISIILYVIAVMSFVFLSFKIFGSMGEPHLNSNVLIIMLAIILSFDQLLYSNSETSGKMSHIKVKA</sequence>
<comment type="caution">
    <text evidence="2">The sequence shown here is derived from an EMBL/GenBank/DDBJ whole genome shotgun (WGS) entry which is preliminary data.</text>
</comment>
<feature type="transmembrane region" description="Helical" evidence="1">
    <location>
        <begin position="100"/>
        <end position="120"/>
    </location>
</feature>
<keyword evidence="1" id="KW-1133">Transmembrane helix</keyword>
<organism evidence="2 3">
    <name type="scientific">Staphylococcus lugdunensis</name>
    <dbReference type="NCBI Taxonomy" id="28035"/>
    <lineage>
        <taxon>Bacteria</taxon>
        <taxon>Bacillati</taxon>
        <taxon>Bacillota</taxon>
        <taxon>Bacilli</taxon>
        <taxon>Bacillales</taxon>
        <taxon>Staphylococcaceae</taxon>
        <taxon>Staphylococcus</taxon>
    </lineage>
</organism>
<gene>
    <name evidence="2" type="ORF">HMPREF3225_00485</name>
</gene>
<proteinExistence type="predicted"/>
<dbReference type="AlphaFoldDB" id="A0ABD4EI80"/>
<feature type="transmembrane region" description="Helical" evidence="1">
    <location>
        <begin position="141"/>
        <end position="166"/>
    </location>
</feature>
<evidence type="ECO:0000313" key="2">
    <source>
        <dbReference type="EMBL" id="KXA39875.1"/>
    </source>
</evidence>
<dbReference type="Proteomes" id="UP000070063">
    <property type="component" value="Unassembled WGS sequence"/>
</dbReference>
<keyword evidence="1" id="KW-0472">Membrane</keyword>
<protein>
    <submittedName>
        <fullName evidence="2">Family TIGR01218</fullName>
    </submittedName>
</protein>
<keyword evidence="1" id="KW-0812">Transmembrane</keyword>
<dbReference type="Pfam" id="PF04276">
    <property type="entry name" value="DUF443"/>
    <property type="match status" value="1"/>
</dbReference>
<dbReference type="InterPro" id="IPR005915">
    <property type="entry name" value="Tandem_5TM"/>
</dbReference>
<dbReference type="NCBIfam" id="TIGR01218">
    <property type="entry name" value="Gpos_tandem_5TM"/>
    <property type="match status" value="1"/>
</dbReference>
<name>A0ABD4EI80_STALU</name>
<feature type="transmembrane region" description="Helical" evidence="1">
    <location>
        <begin position="71"/>
        <end position="88"/>
    </location>
</feature>
<accession>A0ABD4EI80</accession>
<evidence type="ECO:0000313" key="3">
    <source>
        <dbReference type="Proteomes" id="UP000070063"/>
    </source>
</evidence>